<protein>
    <submittedName>
        <fullName evidence="4">Uncharacterized protein</fullName>
    </submittedName>
</protein>
<reference evidence="5" key="2">
    <citation type="journal article" date="2013" name="PLoS Genet.">
        <title>Comparative genome structure, secondary metabolite, and effector coding capacity across Cochliobolus pathogens.</title>
        <authorList>
            <person name="Condon B.J."/>
            <person name="Leng Y."/>
            <person name="Wu D."/>
            <person name="Bushley K.E."/>
            <person name="Ohm R.A."/>
            <person name="Otillar R."/>
            <person name="Martin J."/>
            <person name="Schackwitz W."/>
            <person name="Grimwood J."/>
            <person name="MohdZainudin N."/>
            <person name="Xue C."/>
            <person name="Wang R."/>
            <person name="Manning V.A."/>
            <person name="Dhillon B."/>
            <person name="Tu Z.J."/>
            <person name="Steffenson B.J."/>
            <person name="Salamov A."/>
            <person name="Sun H."/>
            <person name="Lowry S."/>
            <person name="LaButti K."/>
            <person name="Han J."/>
            <person name="Copeland A."/>
            <person name="Lindquist E."/>
            <person name="Barry K."/>
            <person name="Schmutz J."/>
            <person name="Baker S.E."/>
            <person name="Ciuffetti L.M."/>
            <person name="Grigoriev I.V."/>
            <person name="Zhong S."/>
            <person name="Turgeon B.G."/>
        </authorList>
    </citation>
    <scope>NUCLEOTIDE SEQUENCE [LARGE SCALE GENOMIC DNA]</scope>
    <source>
        <strain evidence="5">ND90Pr / ATCC 201652</strain>
    </source>
</reference>
<dbReference type="RefSeq" id="XP_007694910.1">
    <property type="nucleotide sequence ID" value="XM_007696720.1"/>
</dbReference>
<dbReference type="EMBL" id="KB445637">
    <property type="protein sequence ID" value="EMD69642.1"/>
    <property type="molecule type" value="Genomic_DNA"/>
</dbReference>
<feature type="compositionally biased region" description="Polar residues" evidence="3">
    <location>
        <begin position="1"/>
        <end position="22"/>
    </location>
</feature>
<sequence length="480" mass="55178">MSRNTTPSSASTVVSLSDAQDGTTHRRDNIVTSTQAAEIDFLKRQLESLRRAKVQASKKSDDLFREISAWSEKFDKEKARRTQSEEKLSKERRVVIGLKKDMKELKDKTNKEVREIKSHLEKERKMWVGQGLSTNRKPKGVVQTSASNLEGRIKYLEKENARLESLTKHHDCEKIYEEAQQQIDDAMTLLQVAEAEVEELRYLERANEGLMETHDADSEQIEDLICEVEHCKATIEKLENEIATADEQRSLESPTSSDSDISDITLGASPTSIEPLDETSETDYLRQSLHDVETENENLIRAFAKLSHEHCNTMAELDKLSEQILSLHHANLDLDARNDVLESHLQTAVQLLRTKIEETEEDRPAHHRTYTTFSDSDFIDDLPTPNSNSSIPVTIRVYEKRDWPLLYHVQRTLFRTSPLQVDGPSHLVREFVATMQDADAEFQETKERVEKLERAFEMGVQEMEKLKRVGRALDGGFWKW</sequence>
<feature type="region of interest" description="Disordered" evidence="3">
    <location>
        <begin position="1"/>
        <end position="31"/>
    </location>
</feature>
<evidence type="ECO:0000313" key="4">
    <source>
        <dbReference type="EMBL" id="EMD69642.1"/>
    </source>
</evidence>
<dbReference type="GeneID" id="19137494"/>
<accession>M2TLT7</accession>
<name>M2TLT7_COCSN</name>
<evidence type="ECO:0000313" key="5">
    <source>
        <dbReference type="Proteomes" id="UP000016934"/>
    </source>
</evidence>
<dbReference type="Proteomes" id="UP000016934">
    <property type="component" value="Unassembled WGS sequence"/>
</dbReference>
<feature type="region of interest" description="Disordered" evidence="3">
    <location>
        <begin position="243"/>
        <end position="283"/>
    </location>
</feature>
<feature type="coiled-coil region" evidence="2">
    <location>
        <begin position="435"/>
        <end position="469"/>
    </location>
</feature>
<evidence type="ECO:0000256" key="1">
    <source>
        <dbReference type="ARBA" id="ARBA00023054"/>
    </source>
</evidence>
<keyword evidence="5" id="KW-1185">Reference proteome</keyword>
<gene>
    <name evidence="4" type="ORF">COCSADRAFT_341670</name>
</gene>
<evidence type="ECO:0000256" key="2">
    <source>
        <dbReference type="SAM" id="Coils"/>
    </source>
</evidence>
<dbReference type="PANTHER" id="PTHR32083:SF48">
    <property type="entry name" value="TRANS-GOLGI NETWORK-LOCALIZED SYP41-INTERACTING PROTEIN 1"/>
    <property type="match status" value="1"/>
</dbReference>
<dbReference type="OrthoDB" id="3797115at2759"/>
<dbReference type="PANTHER" id="PTHR32083">
    <property type="entry name" value="CILIA AND FLAGELLA-ASSOCIATED PROTEIN 58-RELATED"/>
    <property type="match status" value="1"/>
</dbReference>
<dbReference type="GO" id="GO:0005856">
    <property type="term" value="C:cytoskeleton"/>
    <property type="evidence" value="ECO:0007669"/>
    <property type="project" value="TreeGrafter"/>
</dbReference>
<dbReference type="AlphaFoldDB" id="M2TLT7"/>
<proteinExistence type="predicted"/>
<dbReference type="HOGENOM" id="CLU_581365_0_0_1"/>
<evidence type="ECO:0000256" key="3">
    <source>
        <dbReference type="SAM" id="MobiDB-lite"/>
    </source>
</evidence>
<organism evidence="4 5">
    <name type="scientific">Cochliobolus sativus (strain ND90Pr / ATCC 201652)</name>
    <name type="common">Common root rot and spot blotch fungus</name>
    <name type="synonym">Bipolaris sorokiniana</name>
    <dbReference type="NCBI Taxonomy" id="665912"/>
    <lineage>
        <taxon>Eukaryota</taxon>
        <taxon>Fungi</taxon>
        <taxon>Dikarya</taxon>
        <taxon>Ascomycota</taxon>
        <taxon>Pezizomycotina</taxon>
        <taxon>Dothideomycetes</taxon>
        <taxon>Pleosporomycetidae</taxon>
        <taxon>Pleosporales</taxon>
        <taxon>Pleosporineae</taxon>
        <taxon>Pleosporaceae</taxon>
        <taxon>Bipolaris</taxon>
    </lineage>
</organism>
<reference evidence="4 5" key="1">
    <citation type="journal article" date="2012" name="PLoS Pathog.">
        <title>Diverse lifestyles and strategies of plant pathogenesis encoded in the genomes of eighteen Dothideomycetes fungi.</title>
        <authorList>
            <person name="Ohm R.A."/>
            <person name="Feau N."/>
            <person name="Henrissat B."/>
            <person name="Schoch C.L."/>
            <person name="Horwitz B.A."/>
            <person name="Barry K.W."/>
            <person name="Condon B.J."/>
            <person name="Copeland A.C."/>
            <person name="Dhillon B."/>
            <person name="Glaser F."/>
            <person name="Hesse C.N."/>
            <person name="Kosti I."/>
            <person name="LaButti K."/>
            <person name="Lindquist E.A."/>
            <person name="Lucas S."/>
            <person name="Salamov A.A."/>
            <person name="Bradshaw R.E."/>
            <person name="Ciuffetti L."/>
            <person name="Hamelin R.C."/>
            <person name="Kema G.H.J."/>
            <person name="Lawrence C."/>
            <person name="Scott J.A."/>
            <person name="Spatafora J.W."/>
            <person name="Turgeon B.G."/>
            <person name="de Wit P.J.G.M."/>
            <person name="Zhong S."/>
            <person name="Goodwin S.B."/>
            <person name="Grigoriev I.V."/>
        </authorList>
    </citation>
    <scope>NUCLEOTIDE SEQUENCE [LARGE SCALE GENOMIC DNA]</scope>
    <source>
        <strain evidence="5">ND90Pr / ATCC 201652</strain>
    </source>
</reference>
<dbReference type="KEGG" id="bsc:COCSADRAFT_341670"/>
<dbReference type="OMA" id="KLSHEHC"/>
<keyword evidence="1 2" id="KW-0175">Coiled coil</keyword>